<protein>
    <submittedName>
        <fullName evidence="2">Uncharacterized protein</fullName>
    </submittedName>
</protein>
<dbReference type="EMBL" id="JARJLG010000164">
    <property type="protein sequence ID" value="KAJ7734045.1"/>
    <property type="molecule type" value="Genomic_DNA"/>
</dbReference>
<sequence length="147" mass="16711">MDLIFEEGSILFLMESKHKSKEKLHVRENGGEFAFVVGGKDTTKLIFVPIDSRLGRQRRVKQRVFDAQNLDDQIKANIEVISRFLRAARRDEHKEFTFPDGPGPDKLLGSLQAVRRALNGVETIVRGQQDLEETESDTDDEADKTIV</sequence>
<accession>A0AAD7I325</accession>
<comment type="caution">
    <text evidence="2">The sequence shown here is derived from an EMBL/GenBank/DDBJ whole genome shotgun (WGS) entry which is preliminary data.</text>
</comment>
<evidence type="ECO:0000256" key="1">
    <source>
        <dbReference type="SAM" id="MobiDB-lite"/>
    </source>
</evidence>
<organism evidence="2 3">
    <name type="scientific">Mycena maculata</name>
    <dbReference type="NCBI Taxonomy" id="230809"/>
    <lineage>
        <taxon>Eukaryota</taxon>
        <taxon>Fungi</taxon>
        <taxon>Dikarya</taxon>
        <taxon>Basidiomycota</taxon>
        <taxon>Agaricomycotina</taxon>
        <taxon>Agaricomycetes</taxon>
        <taxon>Agaricomycetidae</taxon>
        <taxon>Agaricales</taxon>
        <taxon>Marasmiineae</taxon>
        <taxon>Mycenaceae</taxon>
        <taxon>Mycena</taxon>
    </lineage>
</organism>
<evidence type="ECO:0000313" key="2">
    <source>
        <dbReference type="EMBL" id="KAJ7734045.1"/>
    </source>
</evidence>
<feature type="compositionally biased region" description="Acidic residues" evidence="1">
    <location>
        <begin position="130"/>
        <end position="147"/>
    </location>
</feature>
<name>A0AAD7I325_9AGAR</name>
<dbReference type="Proteomes" id="UP001215280">
    <property type="component" value="Unassembled WGS sequence"/>
</dbReference>
<evidence type="ECO:0000313" key="3">
    <source>
        <dbReference type="Proteomes" id="UP001215280"/>
    </source>
</evidence>
<feature type="region of interest" description="Disordered" evidence="1">
    <location>
        <begin position="127"/>
        <end position="147"/>
    </location>
</feature>
<reference evidence="2" key="1">
    <citation type="submission" date="2023-03" db="EMBL/GenBank/DDBJ databases">
        <title>Massive genome expansion in bonnet fungi (Mycena s.s.) driven by repeated elements and novel gene families across ecological guilds.</title>
        <authorList>
            <consortium name="Lawrence Berkeley National Laboratory"/>
            <person name="Harder C.B."/>
            <person name="Miyauchi S."/>
            <person name="Viragh M."/>
            <person name="Kuo A."/>
            <person name="Thoen E."/>
            <person name="Andreopoulos B."/>
            <person name="Lu D."/>
            <person name="Skrede I."/>
            <person name="Drula E."/>
            <person name="Henrissat B."/>
            <person name="Morin E."/>
            <person name="Kohler A."/>
            <person name="Barry K."/>
            <person name="LaButti K."/>
            <person name="Morin E."/>
            <person name="Salamov A."/>
            <person name="Lipzen A."/>
            <person name="Mereny Z."/>
            <person name="Hegedus B."/>
            <person name="Baldrian P."/>
            <person name="Stursova M."/>
            <person name="Weitz H."/>
            <person name="Taylor A."/>
            <person name="Grigoriev I.V."/>
            <person name="Nagy L.G."/>
            <person name="Martin F."/>
            <person name="Kauserud H."/>
        </authorList>
    </citation>
    <scope>NUCLEOTIDE SEQUENCE</scope>
    <source>
        <strain evidence="2">CBHHK188m</strain>
    </source>
</reference>
<proteinExistence type="predicted"/>
<keyword evidence="3" id="KW-1185">Reference proteome</keyword>
<dbReference type="AlphaFoldDB" id="A0AAD7I325"/>
<gene>
    <name evidence="2" type="ORF">DFH07DRAFT_780469</name>
</gene>